<keyword evidence="3" id="KW-1185">Reference proteome</keyword>
<gene>
    <name evidence="2" type="ORF">O0931_19075</name>
</gene>
<evidence type="ECO:0000259" key="1">
    <source>
        <dbReference type="Pfam" id="PF16387"/>
    </source>
</evidence>
<evidence type="ECO:0000313" key="2">
    <source>
        <dbReference type="EMBL" id="MCZ4225424.1"/>
    </source>
</evidence>
<evidence type="ECO:0000313" key="3">
    <source>
        <dbReference type="Proteomes" id="UP001144341"/>
    </source>
</evidence>
<dbReference type="RefSeq" id="WP_269417131.1">
    <property type="nucleotide sequence ID" value="NZ_JAPWGL010000006.1"/>
</dbReference>
<dbReference type="Pfam" id="PF16387">
    <property type="entry name" value="DUF4996"/>
    <property type="match status" value="1"/>
</dbReference>
<accession>A0ABT4L2K4</accession>
<dbReference type="InterPro" id="IPR017946">
    <property type="entry name" value="PLC-like_Pdiesterase_TIM-brl"/>
</dbReference>
<organism evidence="2 3">
    <name type="scientific">Pedobacter rhodius</name>
    <dbReference type="NCBI Taxonomy" id="3004098"/>
    <lineage>
        <taxon>Bacteria</taxon>
        <taxon>Pseudomonadati</taxon>
        <taxon>Bacteroidota</taxon>
        <taxon>Sphingobacteriia</taxon>
        <taxon>Sphingobacteriales</taxon>
        <taxon>Sphingobacteriaceae</taxon>
        <taxon>Pedobacter</taxon>
    </lineage>
</organism>
<reference evidence="2" key="1">
    <citation type="submission" date="2022-12" db="EMBL/GenBank/DDBJ databases">
        <title>Genome sequence of SJ11.</title>
        <authorList>
            <person name="Woo H."/>
        </authorList>
    </citation>
    <scope>NUCLEOTIDE SEQUENCE</scope>
    <source>
        <strain evidence="2">SJ11</strain>
    </source>
</reference>
<feature type="domain" description="DUF4996" evidence="1">
    <location>
        <begin position="2"/>
        <end position="73"/>
    </location>
</feature>
<dbReference type="Gene3D" id="3.20.20.190">
    <property type="entry name" value="Phosphatidylinositol (PI) phosphodiesterase"/>
    <property type="match status" value="1"/>
</dbReference>
<protein>
    <recommendedName>
        <fullName evidence="1">DUF4996 domain-containing protein</fullName>
    </recommendedName>
</protein>
<dbReference type="EMBL" id="JAPWGL010000006">
    <property type="protein sequence ID" value="MCZ4225424.1"/>
    <property type="molecule type" value="Genomic_DNA"/>
</dbReference>
<comment type="caution">
    <text evidence="2">The sequence shown here is derived from an EMBL/GenBank/DDBJ whole genome shotgun (WGS) entry which is preliminary data.</text>
</comment>
<proteinExistence type="predicted"/>
<sequence>MFDTDTLKNLNTILQIAQKQVIWLNSLWPSLNGGHDDDRAVEENQKQESWGWLIAKQPSILQSDRPADLLIYLKHKGFHRS</sequence>
<dbReference type="InterPro" id="IPR032160">
    <property type="entry name" value="DUF4996"/>
</dbReference>
<name>A0ABT4L2K4_9SPHI</name>
<dbReference type="Proteomes" id="UP001144341">
    <property type="component" value="Unassembled WGS sequence"/>
</dbReference>